<protein>
    <recommendedName>
        <fullName evidence="2">Myb/SANT-like domain-containing protein</fullName>
    </recommendedName>
</protein>
<organism evidence="3 4">
    <name type="scientific">Sesamum alatum</name>
    <dbReference type="NCBI Taxonomy" id="300844"/>
    <lineage>
        <taxon>Eukaryota</taxon>
        <taxon>Viridiplantae</taxon>
        <taxon>Streptophyta</taxon>
        <taxon>Embryophyta</taxon>
        <taxon>Tracheophyta</taxon>
        <taxon>Spermatophyta</taxon>
        <taxon>Magnoliopsida</taxon>
        <taxon>eudicotyledons</taxon>
        <taxon>Gunneridae</taxon>
        <taxon>Pentapetalae</taxon>
        <taxon>asterids</taxon>
        <taxon>lamiids</taxon>
        <taxon>Lamiales</taxon>
        <taxon>Pedaliaceae</taxon>
        <taxon>Sesamum</taxon>
    </lineage>
</organism>
<evidence type="ECO:0000256" key="1">
    <source>
        <dbReference type="SAM" id="MobiDB-lite"/>
    </source>
</evidence>
<evidence type="ECO:0000313" key="4">
    <source>
        <dbReference type="Proteomes" id="UP001293254"/>
    </source>
</evidence>
<dbReference type="AlphaFoldDB" id="A0AAE1Y8S7"/>
<keyword evidence="4" id="KW-1185">Reference proteome</keyword>
<dbReference type="Pfam" id="PF12776">
    <property type="entry name" value="Myb_DNA-bind_3"/>
    <property type="match status" value="1"/>
</dbReference>
<feature type="region of interest" description="Disordered" evidence="1">
    <location>
        <begin position="172"/>
        <end position="195"/>
    </location>
</feature>
<evidence type="ECO:0000259" key="2">
    <source>
        <dbReference type="Pfam" id="PF12776"/>
    </source>
</evidence>
<feature type="compositionally biased region" description="Pro residues" evidence="1">
    <location>
        <begin position="179"/>
        <end position="188"/>
    </location>
</feature>
<dbReference type="Proteomes" id="UP001293254">
    <property type="component" value="Unassembled WGS sequence"/>
</dbReference>
<evidence type="ECO:0000313" key="3">
    <source>
        <dbReference type="EMBL" id="KAK4425442.1"/>
    </source>
</evidence>
<dbReference type="InterPro" id="IPR024752">
    <property type="entry name" value="Myb/SANT-like_dom"/>
</dbReference>
<comment type="caution">
    <text evidence="3">The sequence shown here is derived from an EMBL/GenBank/DDBJ whole genome shotgun (WGS) entry which is preliminary data.</text>
</comment>
<accession>A0AAE1Y8S7</accession>
<feature type="region of interest" description="Disordered" evidence="1">
    <location>
        <begin position="130"/>
        <end position="154"/>
    </location>
</feature>
<reference evidence="3" key="2">
    <citation type="journal article" date="2024" name="Plant">
        <title>Genomic evolution and insights into agronomic trait innovations of Sesamum species.</title>
        <authorList>
            <person name="Miao H."/>
            <person name="Wang L."/>
            <person name="Qu L."/>
            <person name="Liu H."/>
            <person name="Sun Y."/>
            <person name="Le M."/>
            <person name="Wang Q."/>
            <person name="Wei S."/>
            <person name="Zheng Y."/>
            <person name="Lin W."/>
            <person name="Duan Y."/>
            <person name="Cao H."/>
            <person name="Xiong S."/>
            <person name="Wang X."/>
            <person name="Wei L."/>
            <person name="Li C."/>
            <person name="Ma Q."/>
            <person name="Ju M."/>
            <person name="Zhao R."/>
            <person name="Li G."/>
            <person name="Mu C."/>
            <person name="Tian Q."/>
            <person name="Mei H."/>
            <person name="Zhang T."/>
            <person name="Gao T."/>
            <person name="Zhang H."/>
        </authorList>
    </citation>
    <scope>NUCLEOTIDE SEQUENCE</scope>
    <source>
        <strain evidence="3">3651</strain>
    </source>
</reference>
<reference evidence="3" key="1">
    <citation type="submission" date="2020-06" db="EMBL/GenBank/DDBJ databases">
        <authorList>
            <person name="Li T."/>
            <person name="Hu X."/>
            <person name="Zhang T."/>
            <person name="Song X."/>
            <person name="Zhang H."/>
            <person name="Dai N."/>
            <person name="Sheng W."/>
            <person name="Hou X."/>
            <person name="Wei L."/>
        </authorList>
    </citation>
    <scope>NUCLEOTIDE SEQUENCE</scope>
    <source>
        <strain evidence="3">3651</strain>
        <tissue evidence="3">Leaf</tissue>
    </source>
</reference>
<gene>
    <name evidence="3" type="ORF">Salat_1738200</name>
</gene>
<proteinExistence type="predicted"/>
<name>A0AAE1Y8S7_9LAMI</name>
<dbReference type="EMBL" id="JACGWO010000006">
    <property type="protein sequence ID" value="KAK4425442.1"/>
    <property type="molecule type" value="Genomic_DNA"/>
</dbReference>
<feature type="domain" description="Myb/SANT-like" evidence="2">
    <location>
        <begin position="20"/>
        <end position="78"/>
    </location>
</feature>
<sequence length="195" mass="22355">MRRLASSVPDGKNIHAVMCALYDVNKKHGSKVTFEWAQTRVARLRERYDIFRWVVNNEGVVFNQRLGFVAANDQVWKRICRENKRARCYINAYEDLWEELSRLFDPANYADNDVIDADRFDLNVPPPEEGWVDAPPCQVKQSVGDSKPGNLSDSSDYSSSMWGWMQEFYGSESDADSVLPPPGVPRVIPPKRQLL</sequence>